<reference evidence="2 3" key="1">
    <citation type="journal article" date="2014" name="Genome Announc.">
        <title>Draft Genome Sequences of Two Vibrionaceae Species, Vibrio ponticus C121 and Photobacterium aphoticum C119, Isolated as Coral Reef Microbiota.</title>
        <authorList>
            <person name="Al-saari N."/>
            <person name="Meirelles P.M."/>
            <person name="Mino S."/>
            <person name="Suda W."/>
            <person name="Oshima K."/>
            <person name="Hattori M."/>
            <person name="Ohkuma M."/>
            <person name="Thompson F.L."/>
            <person name="Gomez-Gil B."/>
            <person name="Sawabe T."/>
            <person name="Sawabe T."/>
        </authorList>
    </citation>
    <scope>NUCLEOTIDE SEQUENCE [LARGE SCALE GENOMIC DNA]</scope>
    <source>
        <strain evidence="2 3">JCM 19237</strain>
    </source>
</reference>
<evidence type="ECO:0000259" key="1">
    <source>
        <dbReference type="Pfam" id="PF02698"/>
    </source>
</evidence>
<feature type="domain" description="DUF218" evidence="1">
    <location>
        <begin position="55"/>
        <end position="187"/>
    </location>
</feature>
<evidence type="ECO:0000313" key="3">
    <source>
        <dbReference type="Proteomes" id="UP000029227"/>
    </source>
</evidence>
<dbReference type="EMBL" id="BBMN01000001">
    <property type="protein sequence ID" value="GAL02189.1"/>
    <property type="molecule type" value="Genomic_DNA"/>
</dbReference>
<accession>A0A090QK44</accession>
<dbReference type="InterPro" id="IPR014729">
    <property type="entry name" value="Rossmann-like_a/b/a_fold"/>
</dbReference>
<dbReference type="PANTHER" id="PTHR30336:SF20">
    <property type="entry name" value="DUF218 DOMAIN-CONTAINING PROTEIN"/>
    <property type="match status" value="1"/>
</dbReference>
<dbReference type="PANTHER" id="PTHR30336">
    <property type="entry name" value="INNER MEMBRANE PROTEIN, PROBABLE PERMEASE"/>
    <property type="match status" value="1"/>
</dbReference>
<dbReference type="CDD" id="cd06259">
    <property type="entry name" value="YdcF-like"/>
    <property type="match status" value="1"/>
</dbReference>
<dbReference type="InterPro" id="IPR003848">
    <property type="entry name" value="DUF218"/>
</dbReference>
<protein>
    <submittedName>
        <fullName evidence="2">EpiH/GdmH-related protein</fullName>
    </submittedName>
</protein>
<sequence length="209" mass="22958">MLSYVGYVAGSIAWYGERTLTASTHLVRDAGINTHNKTDSKTKTKIRTNTAPLADAAIVLGAAVWDGQPSPVFEERINHGIWLYQHHKVKTLIFTGGVGAGDTQSEAQVAKAYAIAHGVPASAILLEGRSKYTRENLRFIQPVIVEAGVQTVLIVSDPLHMKRAMCMATDFGLQAKPSPTPTTRYQSMKAKAKMLWSETKYYLGYVWFG</sequence>
<dbReference type="AlphaFoldDB" id="A0A090QK44"/>
<dbReference type="Pfam" id="PF02698">
    <property type="entry name" value="DUF218"/>
    <property type="match status" value="1"/>
</dbReference>
<dbReference type="InterPro" id="IPR051599">
    <property type="entry name" value="Cell_Envelope_Assoc"/>
</dbReference>
<comment type="caution">
    <text evidence="2">The sequence shown here is derived from an EMBL/GenBank/DDBJ whole genome shotgun (WGS) entry which is preliminary data.</text>
</comment>
<dbReference type="eggNOG" id="COG1434">
    <property type="taxonomic scope" value="Bacteria"/>
</dbReference>
<gene>
    <name evidence="2" type="ORF">JCM19237_5082</name>
</gene>
<dbReference type="Gene3D" id="3.40.50.620">
    <property type="entry name" value="HUPs"/>
    <property type="match status" value="1"/>
</dbReference>
<organism evidence="2 3">
    <name type="scientific">Photobacterium aphoticum</name>
    <dbReference type="NCBI Taxonomy" id="754436"/>
    <lineage>
        <taxon>Bacteria</taxon>
        <taxon>Pseudomonadati</taxon>
        <taxon>Pseudomonadota</taxon>
        <taxon>Gammaproteobacteria</taxon>
        <taxon>Vibrionales</taxon>
        <taxon>Vibrionaceae</taxon>
        <taxon>Photobacterium</taxon>
    </lineage>
</organism>
<dbReference type="Proteomes" id="UP000029227">
    <property type="component" value="Unassembled WGS sequence"/>
</dbReference>
<evidence type="ECO:0000313" key="2">
    <source>
        <dbReference type="EMBL" id="GAL02189.1"/>
    </source>
</evidence>
<dbReference type="GO" id="GO:0005886">
    <property type="term" value="C:plasma membrane"/>
    <property type="evidence" value="ECO:0007669"/>
    <property type="project" value="TreeGrafter"/>
</dbReference>
<name>A0A090QK44_9GAMM</name>
<proteinExistence type="predicted"/>